<gene>
    <name evidence="2" type="ORF">RCL2_001886600</name>
</gene>
<accession>A0A8H3LNU0</accession>
<reference evidence="2" key="1">
    <citation type="submission" date="2019-10" db="EMBL/GenBank/DDBJ databases">
        <title>Conservation and host-specific expression of non-tandemly repeated heterogenous ribosome RNA gene in arbuscular mycorrhizal fungi.</title>
        <authorList>
            <person name="Maeda T."/>
            <person name="Kobayashi Y."/>
            <person name="Nakagawa T."/>
            <person name="Ezawa T."/>
            <person name="Yamaguchi K."/>
            <person name="Bino T."/>
            <person name="Nishimoto Y."/>
            <person name="Shigenobu S."/>
            <person name="Kawaguchi M."/>
        </authorList>
    </citation>
    <scope>NUCLEOTIDE SEQUENCE</scope>
    <source>
        <strain evidence="2">HR1</strain>
    </source>
</reference>
<dbReference type="PANTHER" id="PTHR34415:SF1">
    <property type="entry name" value="INTEGRASE CATALYTIC DOMAIN-CONTAINING PROTEIN"/>
    <property type="match status" value="1"/>
</dbReference>
<comment type="caution">
    <text evidence="2">The sequence shown here is derived from an EMBL/GenBank/DDBJ whole genome shotgun (WGS) entry which is preliminary data.</text>
</comment>
<dbReference type="PANTHER" id="PTHR34415">
    <property type="entry name" value="INTEGRASE CATALYTIC DOMAIN-CONTAINING PROTEIN"/>
    <property type="match status" value="1"/>
</dbReference>
<dbReference type="Pfam" id="PF25273">
    <property type="entry name" value="DUF7869"/>
    <property type="match status" value="1"/>
</dbReference>
<name>A0A8H3LNU0_9GLOM</name>
<dbReference type="OrthoDB" id="6094485at2759"/>
<dbReference type="Proteomes" id="UP000615446">
    <property type="component" value="Unassembled WGS sequence"/>
</dbReference>
<feature type="domain" description="DUF7869" evidence="1">
    <location>
        <begin position="266"/>
        <end position="333"/>
    </location>
</feature>
<dbReference type="EMBL" id="BLAL01000210">
    <property type="protein sequence ID" value="GES92067.1"/>
    <property type="molecule type" value="Genomic_DNA"/>
</dbReference>
<evidence type="ECO:0000313" key="2">
    <source>
        <dbReference type="EMBL" id="GES92067.1"/>
    </source>
</evidence>
<evidence type="ECO:0000259" key="1">
    <source>
        <dbReference type="Pfam" id="PF25273"/>
    </source>
</evidence>
<dbReference type="AlphaFoldDB" id="A0A8H3LNU0"/>
<sequence length="432" mass="50957">MKYENPNSYIEDKVYDQLKLKVNEYFKKEKCLCHSSSQPCFMKISYEQFLARQIEFKNENTRKNSENRKFVYFNYCYNNDILICHTTYESLIGVSHKYLDMIIQYLKEHGVEEHIHGNTSRAPKNMNRIEVNYNVVHDVLAFLKNYSDVHGIPFLRRHCKEVTTPIVFLPTSYSYSSVYRDYVNNPNPSRSQLLFKTFEGCAHIAYDWAQNMQIPYSPQQVGSLFFKSPRKMHLFGVCNTGNYPNIQQTNYVIDEGEIPDNGKQGKGVNCTLSLVLHAIQKYNHGEKKLIVVCDNCVGQNKNNYSLFFYSWLIDHSIYDEIELNFMIPGHTKFICDSSIINCSTTNNFNVAQRYLNGKGFQYYDFKNHFQKFKKLPNIQKYHHFYFSSEYPRVIFYKDKLKDNYEKAIIHTISYTTNILPPTISFKPLSLKR</sequence>
<dbReference type="InterPro" id="IPR057191">
    <property type="entry name" value="DUF7869"/>
</dbReference>
<evidence type="ECO:0000313" key="3">
    <source>
        <dbReference type="Proteomes" id="UP000615446"/>
    </source>
</evidence>
<organism evidence="2 3">
    <name type="scientific">Rhizophagus clarus</name>
    <dbReference type="NCBI Taxonomy" id="94130"/>
    <lineage>
        <taxon>Eukaryota</taxon>
        <taxon>Fungi</taxon>
        <taxon>Fungi incertae sedis</taxon>
        <taxon>Mucoromycota</taxon>
        <taxon>Glomeromycotina</taxon>
        <taxon>Glomeromycetes</taxon>
        <taxon>Glomerales</taxon>
        <taxon>Glomeraceae</taxon>
        <taxon>Rhizophagus</taxon>
    </lineage>
</organism>
<protein>
    <recommendedName>
        <fullName evidence="1">DUF7869 domain-containing protein</fullName>
    </recommendedName>
</protein>
<proteinExistence type="predicted"/>